<dbReference type="InterPro" id="IPR018062">
    <property type="entry name" value="HTH_AraC-typ_CS"/>
</dbReference>
<dbReference type="AlphaFoldDB" id="A0A1U7J0A1"/>
<dbReference type="InterPro" id="IPR037923">
    <property type="entry name" value="HTH-like"/>
</dbReference>
<dbReference type="SMART" id="SM00342">
    <property type="entry name" value="HTH_ARAC"/>
    <property type="match status" value="1"/>
</dbReference>
<evidence type="ECO:0000256" key="2">
    <source>
        <dbReference type="ARBA" id="ARBA00023125"/>
    </source>
</evidence>
<accession>A0A1U7J0A1</accession>
<keyword evidence="2" id="KW-0238">DNA-binding</keyword>
<organism evidence="6 7">
    <name type="scientific">Phormidium tenue NIES-30</name>
    <dbReference type="NCBI Taxonomy" id="549789"/>
    <lineage>
        <taxon>Bacteria</taxon>
        <taxon>Bacillati</taxon>
        <taxon>Cyanobacteriota</taxon>
        <taxon>Cyanophyceae</taxon>
        <taxon>Oscillatoriophycideae</taxon>
        <taxon>Oscillatoriales</taxon>
        <taxon>Oscillatoriaceae</taxon>
        <taxon>Phormidium</taxon>
    </lineage>
</organism>
<evidence type="ECO:0000256" key="4">
    <source>
        <dbReference type="ARBA" id="ARBA00023163"/>
    </source>
</evidence>
<keyword evidence="7" id="KW-1185">Reference proteome</keyword>
<dbReference type="PROSITE" id="PS00041">
    <property type="entry name" value="HTH_ARAC_FAMILY_1"/>
    <property type="match status" value="1"/>
</dbReference>
<dbReference type="RefSeq" id="WP_073610472.1">
    <property type="nucleotide sequence ID" value="NZ_MRCG01000019.1"/>
</dbReference>
<dbReference type="Pfam" id="PF02311">
    <property type="entry name" value="AraC_binding"/>
    <property type="match status" value="1"/>
</dbReference>
<dbReference type="SUPFAM" id="SSF51215">
    <property type="entry name" value="Regulatory protein AraC"/>
    <property type="match status" value="1"/>
</dbReference>
<evidence type="ECO:0000313" key="7">
    <source>
        <dbReference type="Proteomes" id="UP000185557"/>
    </source>
</evidence>
<dbReference type="InterPro" id="IPR003313">
    <property type="entry name" value="AraC-bd"/>
</dbReference>
<dbReference type="Pfam" id="PF12833">
    <property type="entry name" value="HTH_18"/>
    <property type="match status" value="1"/>
</dbReference>
<evidence type="ECO:0000256" key="3">
    <source>
        <dbReference type="ARBA" id="ARBA00023159"/>
    </source>
</evidence>
<gene>
    <name evidence="6" type="ORF">NIES30_20795</name>
</gene>
<dbReference type="GO" id="GO:0043565">
    <property type="term" value="F:sequence-specific DNA binding"/>
    <property type="evidence" value="ECO:0007669"/>
    <property type="project" value="InterPro"/>
</dbReference>
<feature type="domain" description="HTH araC/xylS-type" evidence="5">
    <location>
        <begin position="177"/>
        <end position="274"/>
    </location>
</feature>
<dbReference type="Gene3D" id="1.10.10.60">
    <property type="entry name" value="Homeodomain-like"/>
    <property type="match status" value="2"/>
</dbReference>
<dbReference type="InterPro" id="IPR018060">
    <property type="entry name" value="HTH_AraC"/>
</dbReference>
<dbReference type="PRINTS" id="PR00032">
    <property type="entry name" value="HTHARAC"/>
</dbReference>
<proteinExistence type="predicted"/>
<dbReference type="GO" id="GO:0003700">
    <property type="term" value="F:DNA-binding transcription factor activity"/>
    <property type="evidence" value="ECO:0007669"/>
    <property type="project" value="InterPro"/>
</dbReference>
<sequence length="282" mass="31841">MPAETEFARLWQPNLSGIELFSAQLYRHAFAKHMHEAYTIGLNHGGLGGFFYRGGNHCAYPGSFNFIHPGEVHTGQVQGDQGWGFRNLYISVPKMQAVLAQLEWTSPGLPFFAIAPNTDVDAVGQAIFSRLFIALSRPALPLEQDSLLLELIAYLIDRYGDRQRRWQSSQPTSQAIAQAQTYLKAHYAKSISVETLAQRVGLSPYYLIRSFRQQVGLPPHSYQRHWQLVQAKRSLHTAQSIVDIAIAHGFYDQSHLNRAFKQAFGVTPGQYRQGNFVQDYDS</sequence>
<evidence type="ECO:0000259" key="5">
    <source>
        <dbReference type="PROSITE" id="PS01124"/>
    </source>
</evidence>
<dbReference type="InterPro" id="IPR020449">
    <property type="entry name" value="Tscrpt_reg_AraC-type_HTH"/>
</dbReference>
<dbReference type="Proteomes" id="UP000185557">
    <property type="component" value="Unassembled WGS sequence"/>
</dbReference>
<reference evidence="6 7" key="1">
    <citation type="submission" date="2016-11" db="EMBL/GenBank/DDBJ databases">
        <title>Draft Genome Sequences of Nine Cyanobacterial Strains from Diverse Habitats.</title>
        <authorList>
            <person name="Zhu T."/>
            <person name="Hou S."/>
            <person name="Lu X."/>
            <person name="Hess W.R."/>
        </authorList>
    </citation>
    <scope>NUCLEOTIDE SEQUENCE [LARGE SCALE GENOMIC DNA]</scope>
    <source>
        <strain evidence="6 7">NIES-30</strain>
    </source>
</reference>
<protein>
    <submittedName>
        <fullName evidence="6">AraC family transcriptional regulator</fullName>
    </submittedName>
</protein>
<dbReference type="SUPFAM" id="SSF46689">
    <property type="entry name" value="Homeodomain-like"/>
    <property type="match status" value="2"/>
</dbReference>
<dbReference type="InterPro" id="IPR009057">
    <property type="entry name" value="Homeodomain-like_sf"/>
</dbReference>
<dbReference type="PANTHER" id="PTHR46796">
    <property type="entry name" value="HTH-TYPE TRANSCRIPTIONAL ACTIVATOR RHAS-RELATED"/>
    <property type="match status" value="1"/>
</dbReference>
<dbReference type="EMBL" id="MRCG01000019">
    <property type="protein sequence ID" value="OKH45031.1"/>
    <property type="molecule type" value="Genomic_DNA"/>
</dbReference>
<name>A0A1U7J0A1_9CYAN</name>
<dbReference type="PROSITE" id="PS01124">
    <property type="entry name" value="HTH_ARAC_FAMILY_2"/>
    <property type="match status" value="1"/>
</dbReference>
<keyword evidence="3" id="KW-0010">Activator</keyword>
<keyword evidence="1" id="KW-0805">Transcription regulation</keyword>
<comment type="caution">
    <text evidence="6">The sequence shown here is derived from an EMBL/GenBank/DDBJ whole genome shotgun (WGS) entry which is preliminary data.</text>
</comment>
<dbReference type="InterPro" id="IPR050204">
    <property type="entry name" value="AraC_XylS_family_regulators"/>
</dbReference>
<dbReference type="OrthoDB" id="516605at2"/>
<evidence type="ECO:0000313" key="6">
    <source>
        <dbReference type="EMBL" id="OKH45031.1"/>
    </source>
</evidence>
<dbReference type="PANTHER" id="PTHR46796:SF2">
    <property type="entry name" value="TRANSCRIPTIONAL REGULATORY PROTEIN"/>
    <property type="match status" value="1"/>
</dbReference>
<dbReference type="STRING" id="549789.NIES30_20795"/>
<keyword evidence="4" id="KW-0804">Transcription</keyword>
<evidence type="ECO:0000256" key="1">
    <source>
        <dbReference type="ARBA" id="ARBA00023015"/>
    </source>
</evidence>